<keyword evidence="1 3" id="KW-0489">Methyltransferase</keyword>
<protein>
    <submittedName>
        <fullName evidence="3">SAM-dependent methyltransferase</fullName>
    </submittedName>
</protein>
<evidence type="ECO:0000313" key="3">
    <source>
        <dbReference type="EMBL" id="QDL93674.1"/>
    </source>
</evidence>
<sequence length="284" mass="30794">MTTPPDLFDIDLLARRRARLPAPETFLHREAAARVSERLIEVNRSFSAPAVIGWQAPVWAEELAGNPRLSGAPALVEDTEVLALERGAQDLVVHGLGLHWSRDPVGTLIQMRLGLKPDGLMLAVSFGGQTLHELRAALAEAEVERAGGLSPRVAPMAEIRDLGALLQRAGFAMPVADTERLTVTYASPLNLMRELRAMGEGNVMRQRRRVPLRRDVLLRACEIYQARWAGADGRVPATFDLVFLTGWAPSADQPVPKRPGSAVARLADALGTAERSAGQKAGED</sequence>
<dbReference type="Proteomes" id="UP000305888">
    <property type="component" value="Chromosome"/>
</dbReference>
<accession>A0A5B8G0Y7</accession>
<dbReference type="EMBL" id="CP040818">
    <property type="protein sequence ID" value="QDL93674.1"/>
    <property type="molecule type" value="Genomic_DNA"/>
</dbReference>
<dbReference type="Gene3D" id="3.40.50.150">
    <property type="entry name" value="Vaccinia Virus protein VP39"/>
    <property type="match status" value="1"/>
</dbReference>
<dbReference type="OrthoDB" id="9793723at2"/>
<keyword evidence="2 3" id="KW-0808">Transferase</keyword>
<keyword evidence="4" id="KW-1185">Reference proteome</keyword>
<dbReference type="InterPro" id="IPR050602">
    <property type="entry name" value="Malonyl-ACP_OMT"/>
</dbReference>
<dbReference type="KEGG" id="ppru:FDP22_09760"/>
<dbReference type="SUPFAM" id="SSF53335">
    <property type="entry name" value="S-adenosyl-L-methionine-dependent methyltransferases"/>
    <property type="match status" value="1"/>
</dbReference>
<organism evidence="3 4">
    <name type="scientific">Paroceanicella profunda</name>
    <dbReference type="NCBI Taxonomy" id="2579971"/>
    <lineage>
        <taxon>Bacteria</taxon>
        <taxon>Pseudomonadati</taxon>
        <taxon>Pseudomonadota</taxon>
        <taxon>Alphaproteobacteria</taxon>
        <taxon>Rhodobacterales</taxon>
        <taxon>Paracoccaceae</taxon>
        <taxon>Paroceanicella</taxon>
    </lineage>
</organism>
<gene>
    <name evidence="3" type="ORF">FDP22_09760</name>
</gene>
<proteinExistence type="predicted"/>
<dbReference type="GO" id="GO:0008168">
    <property type="term" value="F:methyltransferase activity"/>
    <property type="evidence" value="ECO:0007669"/>
    <property type="project" value="UniProtKB-KW"/>
</dbReference>
<dbReference type="PANTHER" id="PTHR13090">
    <property type="entry name" value="ARGININE-HYDROXYLASE NDUFAF5, MITOCHONDRIAL"/>
    <property type="match status" value="1"/>
</dbReference>
<reference evidence="3 4" key="1">
    <citation type="submission" date="2019-06" db="EMBL/GenBank/DDBJ databases">
        <title>Genome sequence of Rhodobacteraceae bacterium D4M1.</title>
        <authorList>
            <person name="Cao J."/>
        </authorList>
    </citation>
    <scope>NUCLEOTIDE SEQUENCE [LARGE SCALE GENOMIC DNA]</scope>
    <source>
        <strain evidence="3 4">D4M1</strain>
    </source>
</reference>
<dbReference type="AlphaFoldDB" id="A0A5B8G0Y7"/>
<dbReference type="GO" id="GO:0032259">
    <property type="term" value="P:methylation"/>
    <property type="evidence" value="ECO:0007669"/>
    <property type="project" value="UniProtKB-KW"/>
</dbReference>
<dbReference type="InterPro" id="IPR029063">
    <property type="entry name" value="SAM-dependent_MTases_sf"/>
</dbReference>
<name>A0A5B8G0Y7_9RHOB</name>
<dbReference type="PANTHER" id="PTHR13090:SF1">
    <property type="entry name" value="ARGININE-HYDROXYLASE NDUFAF5, MITOCHONDRIAL"/>
    <property type="match status" value="1"/>
</dbReference>
<evidence type="ECO:0000256" key="1">
    <source>
        <dbReference type="ARBA" id="ARBA00022603"/>
    </source>
</evidence>
<evidence type="ECO:0000256" key="2">
    <source>
        <dbReference type="ARBA" id="ARBA00022679"/>
    </source>
</evidence>
<evidence type="ECO:0000313" key="4">
    <source>
        <dbReference type="Proteomes" id="UP000305888"/>
    </source>
</evidence>